<keyword evidence="3" id="KW-0511">Multifunctional enzyme</keyword>
<dbReference type="PANTHER" id="PTHR43775">
    <property type="entry name" value="FATTY ACID SYNTHASE"/>
    <property type="match status" value="1"/>
</dbReference>
<keyword evidence="7" id="KW-1185">Reference proteome</keyword>
<dbReference type="Pfam" id="PF08990">
    <property type="entry name" value="Docking"/>
    <property type="match status" value="1"/>
</dbReference>
<dbReference type="InterPro" id="IPR032821">
    <property type="entry name" value="PKS_assoc"/>
</dbReference>
<protein>
    <submittedName>
        <fullName evidence="6">Beta-ketoacyl synthase N-terminal-like domain-containing protein</fullName>
    </submittedName>
</protein>
<evidence type="ECO:0000313" key="6">
    <source>
        <dbReference type="EMBL" id="MDL2082139.1"/>
    </source>
</evidence>
<dbReference type="Gene3D" id="3.40.47.10">
    <property type="match status" value="1"/>
</dbReference>
<name>A0ABT7JCU3_9ACTN</name>
<gene>
    <name evidence="6" type="ORF">QNN03_37540</name>
</gene>
<dbReference type="EMBL" id="JASJUS010000076">
    <property type="protein sequence ID" value="MDL2082139.1"/>
    <property type="molecule type" value="Genomic_DNA"/>
</dbReference>
<dbReference type="InterPro" id="IPR015083">
    <property type="entry name" value="NorB/c/GfsB-D-like_docking"/>
</dbReference>
<dbReference type="PANTHER" id="PTHR43775:SF51">
    <property type="entry name" value="INACTIVE PHENOLPHTHIOCEROL SYNTHESIS POLYKETIDE SYNTHASE TYPE I PKS1-RELATED"/>
    <property type="match status" value="1"/>
</dbReference>
<evidence type="ECO:0000259" key="5">
    <source>
        <dbReference type="PROSITE" id="PS52004"/>
    </source>
</evidence>
<dbReference type="InterPro" id="IPR018201">
    <property type="entry name" value="Ketoacyl_synth_AS"/>
</dbReference>
<comment type="caution">
    <text evidence="6">The sequence shown here is derived from an EMBL/GenBank/DDBJ whole genome shotgun (WGS) entry which is preliminary data.</text>
</comment>
<feature type="non-terminal residue" evidence="6">
    <location>
        <position position="503"/>
    </location>
</feature>
<organism evidence="6 7">
    <name type="scientific">Streptomyces fuscus</name>
    <dbReference type="NCBI Taxonomy" id="3048495"/>
    <lineage>
        <taxon>Bacteria</taxon>
        <taxon>Bacillati</taxon>
        <taxon>Actinomycetota</taxon>
        <taxon>Actinomycetes</taxon>
        <taxon>Kitasatosporales</taxon>
        <taxon>Streptomycetaceae</taxon>
        <taxon>Streptomyces</taxon>
    </lineage>
</organism>
<proteinExistence type="predicted"/>
<evidence type="ECO:0000256" key="4">
    <source>
        <dbReference type="ARBA" id="ARBA00023315"/>
    </source>
</evidence>
<evidence type="ECO:0000256" key="1">
    <source>
        <dbReference type="ARBA" id="ARBA00001957"/>
    </source>
</evidence>
<reference evidence="6 7" key="1">
    <citation type="submission" date="2023-05" db="EMBL/GenBank/DDBJ databases">
        <title>Streptomyces fuscus sp. nov., a brown-black pigment producing actinomyces isolated from dry sand of Sea duck farm.</title>
        <authorList>
            <person name="Xie J."/>
            <person name="Shen N."/>
        </authorList>
    </citation>
    <scope>NUCLEOTIDE SEQUENCE [LARGE SCALE GENOMIC DNA]</scope>
    <source>
        <strain evidence="6 7">GXMU-J15</strain>
    </source>
</reference>
<evidence type="ECO:0000313" key="7">
    <source>
        <dbReference type="Proteomes" id="UP001241926"/>
    </source>
</evidence>
<dbReference type="PROSITE" id="PS52004">
    <property type="entry name" value="KS3_2"/>
    <property type="match status" value="1"/>
</dbReference>
<dbReference type="Pfam" id="PF16197">
    <property type="entry name" value="KAsynt_C_assoc"/>
    <property type="match status" value="1"/>
</dbReference>
<dbReference type="InterPro" id="IPR016039">
    <property type="entry name" value="Thiolase-like"/>
</dbReference>
<evidence type="ECO:0000256" key="3">
    <source>
        <dbReference type="ARBA" id="ARBA00023268"/>
    </source>
</evidence>
<dbReference type="Proteomes" id="UP001241926">
    <property type="component" value="Unassembled WGS sequence"/>
</dbReference>
<keyword evidence="2" id="KW-0808">Transferase</keyword>
<evidence type="ECO:0000256" key="2">
    <source>
        <dbReference type="ARBA" id="ARBA00022679"/>
    </source>
</evidence>
<dbReference type="Pfam" id="PF02801">
    <property type="entry name" value="Ketoacyl-synt_C"/>
    <property type="match status" value="1"/>
</dbReference>
<sequence length="503" mass="52541">MTTSTGNDRNEKVVAALRASLTEAERLRKQNRQLLAAAREPIAVVAMACRYPGGVRSPEDLWRLVETGTDAVSAFPTDRGWDLDALYDPDPDHPGTCYAREGAFLYDAADFDADLFGISPREALAMDPQQRLLLETSWEVLERAGIDPAELRGKPIGTFVGGGHSGYGITGGQLPDSAEGYALTGSTSSIMSGRLAYTFGFEGPAVTVDTACSSSLVALHMAVQSLRNGECEMALTGGAAVMASPFPFVEFSRQRGLAADGRCKAFAAAADGTGWGEGAGVLLLERLSDARRHGHRVLAVIRGSAVNQDGASNGLTAPNGPSQQRVIRAALANAGLTATDVDTVEAHGTGTRLGDPIEAHALLETYGQGREPGRPLWLGSVKSNIGHTQYAAGVAGVIKLVMAMRAGVLPRTLHVDEPTPHVDWTSGAVEVLKEALPWETRDEQPRRGAVSAFGISGTNAHVIVEEVSEESSAAGEAVGGGVVPWVVSAGSAVALGAQAGRLV</sequence>
<dbReference type="PROSITE" id="PS00606">
    <property type="entry name" value="KS3_1"/>
    <property type="match status" value="1"/>
</dbReference>
<dbReference type="InterPro" id="IPR014030">
    <property type="entry name" value="Ketoacyl_synth_N"/>
</dbReference>
<dbReference type="SMART" id="SM00825">
    <property type="entry name" value="PKS_KS"/>
    <property type="match status" value="1"/>
</dbReference>
<dbReference type="InterPro" id="IPR014031">
    <property type="entry name" value="Ketoacyl_synth_C"/>
</dbReference>
<dbReference type="CDD" id="cd00833">
    <property type="entry name" value="PKS"/>
    <property type="match status" value="1"/>
</dbReference>
<dbReference type="Pfam" id="PF00109">
    <property type="entry name" value="ketoacyl-synt"/>
    <property type="match status" value="1"/>
</dbReference>
<dbReference type="InterPro" id="IPR050091">
    <property type="entry name" value="PKS_NRPS_Biosynth_Enz"/>
</dbReference>
<dbReference type="InterPro" id="IPR020841">
    <property type="entry name" value="PKS_Beta-ketoAc_synthase_dom"/>
</dbReference>
<dbReference type="Gene3D" id="3.30.70.3290">
    <property type="match status" value="1"/>
</dbReference>
<accession>A0ABT7JCU3</accession>
<feature type="domain" description="Ketosynthase family 3 (KS3)" evidence="5">
    <location>
        <begin position="39"/>
        <end position="466"/>
    </location>
</feature>
<dbReference type="RefSeq" id="WP_285437235.1">
    <property type="nucleotide sequence ID" value="NZ_JASJUS010000076.1"/>
</dbReference>
<comment type="cofactor">
    <cofactor evidence="1">
        <name>pantetheine 4'-phosphate</name>
        <dbReference type="ChEBI" id="CHEBI:47942"/>
    </cofactor>
</comment>
<dbReference type="SUPFAM" id="SSF53901">
    <property type="entry name" value="Thiolase-like"/>
    <property type="match status" value="1"/>
</dbReference>
<keyword evidence="4" id="KW-0012">Acyltransferase</keyword>